<evidence type="ECO:0000313" key="11">
    <source>
        <dbReference type="EMBL" id="SCL63181.1"/>
    </source>
</evidence>
<feature type="domain" description="Protein kinase" evidence="9">
    <location>
        <begin position="497"/>
        <end position="752"/>
    </location>
</feature>
<dbReference type="GO" id="GO:0004674">
    <property type="term" value="F:protein serine/threonine kinase activity"/>
    <property type="evidence" value="ECO:0007669"/>
    <property type="project" value="UniProtKB-KW"/>
</dbReference>
<evidence type="ECO:0000256" key="1">
    <source>
        <dbReference type="ARBA" id="ARBA00012513"/>
    </source>
</evidence>
<keyword evidence="12" id="KW-1185">Reference proteome</keyword>
<evidence type="ECO:0000256" key="6">
    <source>
        <dbReference type="ARBA" id="ARBA00022840"/>
    </source>
</evidence>
<keyword evidence="5 11" id="KW-0418">Kinase</keyword>
<dbReference type="STRING" id="227316.GA0070604_4914"/>
<evidence type="ECO:0000313" key="12">
    <source>
        <dbReference type="Proteomes" id="UP000199696"/>
    </source>
</evidence>
<reference evidence="12" key="1">
    <citation type="submission" date="2016-06" db="EMBL/GenBank/DDBJ databases">
        <authorList>
            <person name="Varghese N."/>
            <person name="Submissions Spin"/>
        </authorList>
    </citation>
    <scope>NUCLEOTIDE SEQUENCE [LARGE SCALE GENOMIC DNA]</scope>
    <source>
        <strain evidence="12">DSM 44814</strain>
    </source>
</reference>
<sequence length="1358" mass="149538">MAQIVGGGPPVNDAERKAIALLRKHAPAEWSVLHNIEVRGRAGIFEVDLVVITPHAVWLVDVKGTSGRIEVAGARWYPSRRDAFGSPAAKLRQHARVVADLLRRQRPELNRVYVGALVVLTADNAKLIDPVGNDAEDTVTLPDLVGALGDLARVRTGFPRDIRGHHPAIIAALHGIVDLPTGPQRFGNWEVRERLGGDDVITEYRAVNSATRHSGDSALLRVYRADPFLPEEERRAEERQIANAYDALNRMGGHPCVVGRRDFFPIEDGSAFVLVLDDVAGQPLRTYLDNPRAALAADAKLRVVVDVLRGLAHAHRNRVVHRALSPTTVLVTESGRALLTGFDYARPAGPPRDPTVLRLLVDALDEQYVAPECQAHPEKMTTASDVYAAGVIAYRVLTGELPFTSSTDQFERGSVLPDAPMAEAGLPAGLSALLKRMCARAPSGRPSADEALDEMQAALGRRREPPTPPSADPAGPGGADEPDFWHLPEGYPLTPKYTVRRRLGRGQSSVAYQVYDDLAGADRAVKLVLRDRESVIERLRHEYKILIGLPPHPNVVKVEVADYLHGRQIPYLAFEYVEGRDVKTLLADRSLGPADAVALACDVARGLAFLHQHGVYHCDIKPANLYWSERGAKIIDFNIALHSESTLSPPGGTPRYVAPDLRGHRHLDQADLADRDVYALGVTLYELLTGGGYPWDAAQPVPGEPPRDPRSFIGLGDLADPLAEVVRRAIAPRRSDRYGTAERFLAALHEIREIRTVSPPPPVPEPAPETTGANPFVDYLQTLYSQSVRSNAGTRGKDTQKLYVETALDDRLRPAVLSGDHDLVIITGNAGDGKTAFLERLAEQAAERGAVTGPPRSNGVDFQLPGGRWCRINYDGSQDEGDTTNDEVLQSFFAPFAGADATDWPQDETRLIAINEGRLVDFLTTEEKAYPKLADLVRAGLQGKPTAARTVVVNLNRRSLLAPTSELQESIFDRLLIRLTDERYWSACGGCALERTCYARHNAITFAHPTAGPQIRERLRDLYRLADLRGRLHMTMRDLRSAFAYMLTSGRNCASIHQLYAANDTDAILDSHYFTSYGGPPGGQDRLLRLLREVDLASAPAPALDRQLDYFGPAAGRALVTVDGRGDQDQRLLARLAEHLTRSSAPEQDDRAAHRRYVAAARRRFYFESLDQRRSRGLLPYRGADRLLTLLKNPESVGERLDELVDAINRSEGLTDPRQLGDVLALRLRQVPGETIRSYRLFPKERLALSVGDEPSNPYLESQPDALVLRYHGEVGHRAQLRLRLDLFELLHRLGVGYLPGEADQQGLYLGLTIFKNELSAAPYQEILLASARGELSRVRREPDGLLVMHRGEATGGR</sequence>
<dbReference type="InterPro" id="IPR011009">
    <property type="entry name" value="Kinase-like_dom_sf"/>
</dbReference>
<evidence type="ECO:0000256" key="3">
    <source>
        <dbReference type="ARBA" id="ARBA00022679"/>
    </source>
</evidence>
<keyword evidence="2 11" id="KW-0723">Serine/threonine-protein kinase</keyword>
<dbReference type="Proteomes" id="UP000199696">
    <property type="component" value="Unassembled WGS sequence"/>
</dbReference>
<dbReference type="PANTHER" id="PTHR43289:SF6">
    <property type="entry name" value="SERINE_THREONINE-PROTEIN KINASE NEKL-3"/>
    <property type="match status" value="1"/>
</dbReference>
<evidence type="ECO:0000256" key="7">
    <source>
        <dbReference type="PROSITE-ProRule" id="PRU10141"/>
    </source>
</evidence>
<dbReference type="SMART" id="SM00220">
    <property type="entry name" value="S_TKc"/>
    <property type="match status" value="1"/>
</dbReference>
<feature type="domain" description="NERD" evidence="10">
    <location>
        <begin position="10"/>
        <end position="121"/>
    </location>
</feature>
<keyword evidence="3" id="KW-0808">Transferase</keyword>
<dbReference type="PANTHER" id="PTHR43289">
    <property type="entry name" value="MITOGEN-ACTIVATED PROTEIN KINASE KINASE KINASE 20-RELATED"/>
    <property type="match status" value="1"/>
</dbReference>
<gene>
    <name evidence="11" type="ORF">GA0070604_4914</name>
</gene>
<feature type="binding site" evidence="7">
    <location>
        <position position="526"/>
    </location>
    <ligand>
        <name>ATP</name>
        <dbReference type="ChEBI" id="CHEBI:30616"/>
    </ligand>
</feature>
<feature type="region of interest" description="Disordered" evidence="8">
    <location>
        <begin position="460"/>
        <end position="485"/>
    </location>
</feature>
<name>A0A1C6V9Z1_9ACTN</name>
<dbReference type="PROSITE" id="PS50011">
    <property type="entry name" value="PROTEIN_KINASE_DOM"/>
    <property type="match status" value="2"/>
</dbReference>
<keyword evidence="6 7" id="KW-0067">ATP-binding</keyword>
<dbReference type="GO" id="GO:0005524">
    <property type="term" value="F:ATP binding"/>
    <property type="evidence" value="ECO:0007669"/>
    <property type="project" value="UniProtKB-UniRule"/>
</dbReference>
<dbReference type="InterPro" id="IPR017441">
    <property type="entry name" value="Protein_kinase_ATP_BS"/>
</dbReference>
<dbReference type="OrthoDB" id="3404503at2"/>
<dbReference type="Pfam" id="PF08378">
    <property type="entry name" value="NERD"/>
    <property type="match status" value="1"/>
</dbReference>
<accession>A0A1C6V9Z1</accession>
<dbReference type="PROSITE" id="PS00107">
    <property type="entry name" value="PROTEIN_KINASE_ATP"/>
    <property type="match status" value="1"/>
</dbReference>
<dbReference type="Gene3D" id="1.10.510.10">
    <property type="entry name" value="Transferase(Phosphotransferase) domain 1"/>
    <property type="match status" value="2"/>
</dbReference>
<dbReference type="PROSITE" id="PS50965">
    <property type="entry name" value="NERD"/>
    <property type="match status" value="1"/>
</dbReference>
<dbReference type="SUPFAM" id="SSF56112">
    <property type="entry name" value="Protein kinase-like (PK-like)"/>
    <property type="match status" value="2"/>
</dbReference>
<dbReference type="EMBL" id="FMHY01000002">
    <property type="protein sequence ID" value="SCL63181.1"/>
    <property type="molecule type" value="Genomic_DNA"/>
</dbReference>
<evidence type="ECO:0000259" key="9">
    <source>
        <dbReference type="PROSITE" id="PS50011"/>
    </source>
</evidence>
<organism evidence="11 12">
    <name type="scientific">Micromonospora eburnea</name>
    <dbReference type="NCBI Taxonomy" id="227316"/>
    <lineage>
        <taxon>Bacteria</taxon>
        <taxon>Bacillati</taxon>
        <taxon>Actinomycetota</taxon>
        <taxon>Actinomycetes</taxon>
        <taxon>Micromonosporales</taxon>
        <taxon>Micromonosporaceae</taxon>
        <taxon>Micromonospora</taxon>
    </lineage>
</organism>
<evidence type="ECO:0000256" key="8">
    <source>
        <dbReference type="SAM" id="MobiDB-lite"/>
    </source>
</evidence>
<feature type="domain" description="Protein kinase" evidence="9">
    <location>
        <begin position="189"/>
        <end position="459"/>
    </location>
</feature>
<evidence type="ECO:0000256" key="5">
    <source>
        <dbReference type="ARBA" id="ARBA00022777"/>
    </source>
</evidence>
<evidence type="ECO:0000256" key="2">
    <source>
        <dbReference type="ARBA" id="ARBA00022527"/>
    </source>
</evidence>
<dbReference type="InterPro" id="IPR011528">
    <property type="entry name" value="NERD"/>
</dbReference>
<dbReference type="NCBIfam" id="NF047741">
    <property type="entry name" value="antiphage_MADS6"/>
    <property type="match status" value="1"/>
</dbReference>
<dbReference type="RefSeq" id="WP_091123171.1">
    <property type="nucleotide sequence ID" value="NZ_FMHY01000002.1"/>
</dbReference>
<dbReference type="Pfam" id="PF00069">
    <property type="entry name" value="Pkinase"/>
    <property type="match status" value="2"/>
</dbReference>
<evidence type="ECO:0000259" key="10">
    <source>
        <dbReference type="PROSITE" id="PS50965"/>
    </source>
</evidence>
<dbReference type="CDD" id="cd14014">
    <property type="entry name" value="STKc_PknB_like"/>
    <property type="match status" value="1"/>
</dbReference>
<evidence type="ECO:0000256" key="4">
    <source>
        <dbReference type="ARBA" id="ARBA00022741"/>
    </source>
</evidence>
<keyword evidence="4 7" id="KW-0547">Nucleotide-binding</keyword>
<dbReference type="InterPro" id="IPR000719">
    <property type="entry name" value="Prot_kinase_dom"/>
</dbReference>
<protein>
    <recommendedName>
        <fullName evidence="1">non-specific serine/threonine protein kinase</fullName>
        <ecNumber evidence="1">2.7.11.1</ecNumber>
    </recommendedName>
</protein>
<dbReference type="EC" id="2.7.11.1" evidence="1"/>
<proteinExistence type="predicted"/>